<sequence>VILLDPVHLPESLLCLRKRKRKVFERSLTFFLLKLQPWRRYVREFNPQKEASFRAFHDGGPKAGPEKRNYVADISGPMSREP</sequence>
<feature type="region of interest" description="Disordered" evidence="1">
    <location>
        <begin position="54"/>
        <end position="82"/>
    </location>
</feature>
<feature type="compositionally biased region" description="Basic and acidic residues" evidence="1">
    <location>
        <begin position="54"/>
        <end position="70"/>
    </location>
</feature>
<reference evidence="2 3" key="1">
    <citation type="journal article" date="2023" name="Plants (Basel)">
        <title>Bridging the Gap: Combining Genomics and Transcriptomics Approaches to Understand Stylosanthes scabra, an Orphan Legume from the Brazilian Caatinga.</title>
        <authorList>
            <person name="Ferreira-Neto J.R.C."/>
            <person name="da Silva M.D."/>
            <person name="Binneck E."/>
            <person name="de Melo N.F."/>
            <person name="da Silva R.H."/>
            <person name="de Melo A.L.T.M."/>
            <person name="Pandolfi V."/>
            <person name="Bustamante F.O."/>
            <person name="Brasileiro-Vidal A.C."/>
            <person name="Benko-Iseppon A.M."/>
        </authorList>
    </citation>
    <scope>NUCLEOTIDE SEQUENCE [LARGE SCALE GENOMIC DNA]</scope>
    <source>
        <tissue evidence="2">Leaves</tissue>
    </source>
</reference>
<feature type="non-terminal residue" evidence="2">
    <location>
        <position position="1"/>
    </location>
</feature>
<evidence type="ECO:0000313" key="3">
    <source>
        <dbReference type="Proteomes" id="UP001341840"/>
    </source>
</evidence>
<name>A0ABU6RTX1_9FABA</name>
<accession>A0ABU6RTX1</accession>
<dbReference type="EMBL" id="JASCZI010031784">
    <property type="protein sequence ID" value="MED6127422.1"/>
    <property type="molecule type" value="Genomic_DNA"/>
</dbReference>
<organism evidence="2 3">
    <name type="scientific">Stylosanthes scabra</name>
    <dbReference type="NCBI Taxonomy" id="79078"/>
    <lineage>
        <taxon>Eukaryota</taxon>
        <taxon>Viridiplantae</taxon>
        <taxon>Streptophyta</taxon>
        <taxon>Embryophyta</taxon>
        <taxon>Tracheophyta</taxon>
        <taxon>Spermatophyta</taxon>
        <taxon>Magnoliopsida</taxon>
        <taxon>eudicotyledons</taxon>
        <taxon>Gunneridae</taxon>
        <taxon>Pentapetalae</taxon>
        <taxon>rosids</taxon>
        <taxon>fabids</taxon>
        <taxon>Fabales</taxon>
        <taxon>Fabaceae</taxon>
        <taxon>Papilionoideae</taxon>
        <taxon>50 kb inversion clade</taxon>
        <taxon>dalbergioids sensu lato</taxon>
        <taxon>Dalbergieae</taxon>
        <taxon>Pterocarpus clade</taxon>
        <taxon>Stylosanthes</taxon>
    </lineage>
</organism>
<comment type="caution">
    <text evidence="2">The sequence shown here is derived from an EMBL/GenBank/DDBJ whole genome shotgun (WGS) entry which is preliminary data.</text>
</comment>
<feature type="non-terminal residue" evidence="2">
    <location>
        <position position="82"/>
    </location>
</feature>
<keyword evidence="3" id="KW-1185">Reference proteome</keyword>
<proteinExistence type="predicted"/>
<gene>
    <name evidence="2" type="ORF">PIB30_087989</name>
</gene>
<evidence type="ECO:0000313" key="2">
    <source>
        <dbReference type="EMBL" id="MED6127422.1"/>
    </source>
</evidence>
<evidence type="ECO:0000256" key="1">
    <source>
        <dbReference type="SAM" id="MobiDB-lite"/>
    </source>
</evidence>
<dbReference type="Proteomes" id="UP001341840">
    <property type="component" value="Unassembled WGS sequence"/>
</dbReference>
<protein>
    <submittedName>
        <fullName evidence="2">Uncharacterized protein</fullName>
    </submittedName>
</protein>